<dbReference type="Proteomes" id="UP000249464">
    <property type="component" value="Unassembled WGS sequence"/>
</dbReference>
<feature type="compositionally biased region" description="Acidic residues" evidence="1">
    <location>
        <begin position="767"/>
        <end position="777"/>
    </location>
</feature>
<feature type="compositionally biased region" description="Polar residues" evidence="1">
    <location>
        <begin position="802"/>
        <end position="815"/>
    </location>
</feature>
<evidence type="ECO:0000313" key="2">
    <source>
        <dbReference type="EMBL" id="SGY90098.1"/>
    </source>
</evidence>
<dbReference type="AlphaFoldDB" id="A0A2X0MET7"/>
<gene>
    <name evidence="2" type="primary">BQ5605_C039g11788</name>
    <name evidence="2" type="ORF">BQ5605_C039G11788</name>
</gene>
<reference evidence="2 3" key="1">
    <citation type="submission" date="2016-11" db="EMBL/GenBank/DDBJ databases">
        <authorList>
            <person name="Jaros S."/>
            <person name="Januszkiewicz K."/>
            <person name="Wedrychowicz H."/>
        </authorList>
    </citation>
    <scope>NUCLEOTIDE SEQUENCE [LARGE SCALE GENOMIC DNA]</scope>
</reference>
<feature type="compositionally biased region" description="Polar residues" evidence="1">
    <location>
        <begin position="139"/>
        <end position="164"/>
    </location>
</feature>
<feature type="compositionally biased region" description="Low complexity" evidence="1">
    <location>
        <begin position="82"/>
        <end position="101"/>
    </location>
</feature>
<protein>
    <submittedName>
        <fullName evidence="2">BQ5605_C039g11788 protein</fullName>
    </submittedName>
</protein>
<feature type="compositionally biased region" description="Polar residues" evidence="1">
    <location>
        <begin position="208"/>
        <end position="217"/>
    </location>
</feature>
<feature type="region of interest" description="Disordered" evidence="1">
    <location>
        <begin position="719"/>
        <end position="838"/>
    </location>
</feature>
<organism evidence="2 3">
    <name type="scientific">Microbotryum silenes-dioicae</name>
    <dbReference type="NCBI Taxonomy" id="796604"/>
    <lineage>
        <taxon>Eukaryota</taxon>
        <taxon>Fungi</taxon>
        <taxon>Dikarya</taxon>
        <taxon>Basidiomycota</taxon>
        <taxon>Pucciniomycotina</taxon>
        <taxon>Microbotryomycetes</taxon>
        <taxon>Microbotryales</taxon>
        <taxon>Microbotryaceae</taxon>
        <taxon>Microbotryum</taxon>
    </lineage>
</organism>
<feature type="compositionally biased region" description="Polar residues" evidence="1">
    <location>
        <begin position="731"/>
        <end position="766"/>
    </location>
</feature>
<feature type="compositionally biased region" description="Basic and acidic residues" evidence="1">
    <location>
        <begin position="627"/>
        <end position="637"/>
    </location>
</feature>
<feature type="compositionally biased region" description="Low complexity" evidence="1">
    <location>
        <begin position="171"/>
        <end position="182"/>
    </location>
</feature>
<feature type="region of interest" description="Disordered" evidence="1">
    <location>
        <begin position="502"/>
        <end position="585"/>
    </location>
</feature>
<evidence type="ECO:0000313" key="3">
    <source>
        <dbReference type="Proteomes" id="UP000249464"/>
    </source>
</evidence>
<feature type="region of interest" description="Disordered" evidence="1">
    <location>
        <begin position="82"/>
        <end position="217"/>
    </location>
</feature>
<accession>A0A2X0MET7</accession>
<keyword evidence="3" id="KW-1185">Reference proteome</keyword>
<sequence length="854" mass="93317">MASNQHLQLPYPPPRANHLRLTIRHLYTDRWIVLEVPETMRIGEVKLQALQKLLPCGTPSVLRESVQRETLQVAVATQRKQATSAVMSTSTHSATSHSQTAKDAIRSPTGPTEHASFPPQEPSSPFVLGGGFSEVFRTPASSAQSSMPEGSPNQSLFDESSSSAHEVFPDSTSSFSTGSQISLPRTAEEEECNRSHSPPQMPYETEAFQGTSLPTSGRRSSVAVTAMFARGDGRGGPTAKLSGAVKAFPSKVTRSRSRTVPHKEQTDLFGFSGFPGRIITREEEMWSFEQHRLVSAVLGCHSDDAAMVGRKLKQYDVLTLLPGGVQFDPPLSQYPQAFLFIENVLVSKSPVETIPGLRLLMSESSKWKWSSRSLMVCEGQLKLSKGSVTEFTGTLPALAVKSQEIAPPGSRKFIVALRFGDGRSLILSPTSYADYVNLMRVTGEDGNEFLEPSDLLEYRFNGKFCQAKKPTSSPISDELGVFFVLHPAINLAYASHHGGLITNPSPTRSTSIAGSASSESNRSQRRSTKPEALNLPSITTDLSTEGFRFPTFGQPRTASASSPKDFKSCETNDSDPKERARCQTLPLPRGKEDNFDCWRSILSSTTKWSLNNGMISKTPSSPPPNRSESERERERTFIDATSSSKLSPSPRPDVGGGGGVELERSFSTRRHHQSSCSVDSAIEKTVITSPSHEAAVSVPMDRRTPLTNEWMALMKETSQGKEAFRGGEPIQQGSTMLKASKSISSSRGTDSQPSASPINKNPVSSSYDEDDDDDDKEDEHFLAQAMRKKSIIFDRNEEIRRQQTLSSRRGKSQTMVARRPTTARSSLGPMMGGVGGSVLTKLNFESRRPSLPRG</sequence>
<dbReference type="EMBL" id="FQNC01000060">
    <property type="protein sequence ID" value="SGY90098.1"/>
    <property type="molecule type" value="Genomic_DNA"/>
</dbReference>
<evidence type="ECO:0000256" key="1">
    <source>
        <dbReference type="SAM" id="MobiDB-lite"/>
    </source>
</evidence>
<feature type="compositionally biased region" description="Basic and acidic residues" evidence="1">
    <location>
        <begin position="564"/>
        <end position="581"/>
    </location>
</feature>
<feature type="compositionally biased region" description="Low complexity" evidence="1">
    <location>
        <begin position="508"/>
        <end position="521"/>
    </location>
</feature>
<name>A0A2X0MET7_9BASI</name>
<proteinExistence type="predicted"/>
<feature type="region of interest" description="Disordered" evidence="1">
    <location>
        <begin position="610"/>
        <end position="680"/>
    </location>
</feature>
<feature type="compositionally biased region" description="Basic and acidic residues" evidence="1">
    <location>
        <begin position="791"/>
        <end position="801"/>
    </location>
</feature>